<dbReference type="PANTHER" id="PTHR36121">
    <property type="entry name" value="PROTEIN SXY"/>
    <property type="match status" value="1"/>
</dbReference>
<evidence type="ECO:0000313" key="3">
    <source>
        <dbReference type="Proteomes" id="UP000319502"/>
    </source>
</evidence>
<dbReference type="InterPro" id="IPR047525">
    <property type="entry name" value="TfoX-like"/>
</dbReference>
<dbReference type="SUPFAM" id="SSF159894">
    <property type="entry name" value="YgaC/TfoX-N like"/>
    <property type="match status" value="1"/>
</dbReference>
<evidence type="ECO:0000313" key="2">
    <source>
        <dbReference type="EMBL" id="TVO50553.1"/>
    </source>
</evidence>
<accession>A0A557QCD0</accession>
<keyword evidence="3" id="KW-1185">Reference proteome</keyword>
<name>A0A557QCD0_9RHOO</name>
<dbReference type="Proteomes" id="UP000319502">
    <property type="component" value="Unassembled WGS sequence"/>
</dbReference>
<sequence>MPRKPPPEIVTHAQELFAPLGTIRVKPMFGGWGFYLDDLFFALEAWDTLYLKADTQSEQAFADAGCQRFIYTQPDGKTFSMGYWTAPEEALDSPAAMAPWARLAIDCALRNRKPKKPR</sequence>
<proteinExistence type="predicted"/>
<organism evidence="2 3">
    <name type="scientific">Denitromonas halophila</name>
    <dbReference type="NCBI Taxonomy" id="1629404"/>
    <lineage>
        <taxon>Bacteria</taxon>
        <taxon>Pseudomonadati</taxon>
        <taxon>Pseudomonadota</taxon>
        <taxon>Betaproteobacteria</taxon>
        <taxon>Rhodocyclales</taxon>
        <taxon>Zoogloeaceae</taxon>
        <taxon>Denitromonas</taxon>
    </lineage>
</organism>
<dbReference type="InterPro" id="IPR007076">
    <property type="entry name" value="TfoX_N"/>
</dbReference>
<feature type="domain" description="TfoX N-terminal" evidence="1">
    <location>
        <begin position="15"/>
        <end position="108"/>
    </location>
</feature>
<dbReference type="Gene3D" id="3.30.1460.30">
    <property type="entry name" value="YgaC/TfoX-N like chaperone"/>
    <property type="match status" value="1"/>
</dbReference>
<dbReference type="EMBL" id="VMNK01000030">
    <property type="protein sequence ID" value="TVO50553.1"/>
    <property type="molecule type" value="Genomic_DNA"/>
</dbReference>
<reference evidence="2 3" key="1">
    <citation type="submission" date="2019-07" db="EMBL/GenBank/DDBJ databases">
        <title>The pathways for chlorine oxyanion respiration interact through the shared metabolite chlorate.</title>
        <authorList>
            <person name="Barnum T.P."/>
            <person name="Cheng Y."/>
            <person name="Hill K.A."/>
            <person name="Lucas L.N."/>
            <person name="Carlson H.K."/>
            <person name="Coates J.D."/>
        </authorList>
    </citation>
    <scope>NUCLEOTIDE SEQUENCE [LARGE SCALE GENOMIC DNA]</scope>
    <source>
        <strain evidence="2 3">SFB-3</strain>
    </source>
</reference>
<dbReference type="RefSeq" id="WP_144311367.1">
    <property type="nucleotide sequence ID" value="NZ_VMNK01000030.1"/>
</dbReference>
<protein>
    <submittedName>
        <fullName evidence="2">TfoX/Sxy family protein</fullName>
    </submittedName>
</protein>
<dbReference type="PANTHER" id="PTHR36121:SF1">
    <property type="entry name" value="PROTEIN SXY"/>
    <property type="match status" value="1"/>
</dbReference>
<gene>
    <name evidence="2" type="ORF">FHP91_20865</name>
</gene>
<dbReference type="OrthoDB" id="8687154at2"/>
<dbReference type="AlphaFoldDB" id="A0A557QCD0"/>
<comment type="caution">
    <text evidence="2">The sequence shown here is derived from an EMBL/GenBank/DDBJ whole genome shotgun (WGS) entry which is preliminary data.</text>
</comment>
<evidence type="ECO:0000259" key="1">
    <source>
        <dbReference type="Pfam" id="PF04993"/>
    </source>
</evidence>
<dbReference type="Pfam" id="PF04993">
    <property type="entry name" value="TfoX_N"/>
    <property type="match status" value="1"/>
</dbReference>